<reference evidence="3 4" key="1">
    <citation type="submission" date="2011-05" db="EMBL/GenBank/DDBJ databases">
        <title>Complete sequence of chromosome of Frankia symbiont of Datisca glomerata.</title>
        <authorList>
            <consortium name="US DOE Joint Genome Institute"/>
            <person name="Lucas S."/>
            <person name="Han J."/>
            <person name="Lapidus A."/>
            <person name="Cheng J.-F."/>
            <person name="Goodwin L."/>
            <person name="Pitluck S."/>
            <person name="Peters L."/>
            <person name="Mikhailova N."/>
            <person name="Chertkov O."/>
            <person name="Teshima H."/>
            <person name="Han C."/>
            <person name="Tapia R."/>
            <person name="Land M."/>
            <person name="Hauser L."/>
            <person name="Kyrpides N."/>
            <person name="Ivanova N."/>
            <person name="Pagani I."/>
            <person name="Berry A."/>
            <person name="Pawlowski K."/>
            <person name="Persson T."/>
            <person name="Vanden Heuvel B."/>
            <person name="Benson D."/>
            <person name="Woyke T."/>
        </authorList>
    </citation>
    <scope>NUCLEOTIDE SEQUENCE [LARGE SCALE GENOMIC DNA]</scope>
    <source>
        <strain evidence="4">4085684</strain>
    </source>
</reference>
<feature type="compositionally biased region" description="Low complexity" evidence="1">
    <location>
        <begin position="168"/>
        <end position="177"/>
    </location>
</feature>
<dbReference type="Proteomes" id="UP000001549">
    <property type="component" value="Chromosome"/>
</dbReference>
<keyword evidence="4" id="KW-1185">Reference proteome</keyword>
<dbReference type="KEGG" id="fsy:FsymDg_3160"/>
<dbReference type="eggNOG" id="COG0308">
    <property type="taxonomic scope" value="Bacteria"/>
</dbReference>
<evidence type="ECO:0000313" key="4">
    <source>
        <dbReference type="Proteomes" id="UP000001549"/>
    </source>
</evidence>
<evidence type="ECO:0000256" key="1">
    <source>
        <dbReference type="SAM" id="MobiDB-lite"/>
    </source>
</evidence>
<protein>
    <recommendedName>
        <fullName evidence="5">Peptidase MA-like domain-containing protein</fullName>
    </recommendedName>
</protein>
<feature type="region of interest" description="Disordered" evidence="1">
    <location>
        <begin position="154"/>
        <end position="199"/>
    </location>
</feature>
<keyword evidence="2" id="KW-0472">Membrane</keyword>
<organism evidence="3 4">
    <name type="scientific">Candidatus Protofrankia datiscae</name>
    <dbReference type="NCBI Taxonomy" id="2716812"/>
    <lineage>
        <taxon>Bacteria</taxon>
        <taxon>Bacillati</taxon>
        <taxon>Actinomycetota</taxon>
        <taxon>Actinomycetes</taxon>
        <taxon>Frankiales</taxon>
        <taxon>Frankiaceae</taxon>
        <taxon>Protofrankia</taxon>
    </lineage>
</organism>
<keyword evidence="2" id="KW-1133">Transmembrane helix</keyword>
<evidence type="ECO:0008006" key="5">
    <source>
        <dbReference type="Google" id="ProtNLM"/>
    </source>
</evidence>
<sequence precursor="true">MSRAGRWLRRRVLAASVVTLAVCVVVAVGVGLAVINYAGQERAGQEHDDQWNAAHEDAAGAARLQPTPEPAGQGAAGPLTVVGDLPTSRLVEIRRDADEALRYVRTVWDGPWADRVVVEVPAGGAGFRAESGRAGADGEAAVVVLPREARGPGASAAARALSGGGSGDATDGGTASPGCPPGGCAPGVSPGGTDSGIGGGGSGVGRVIVNPEVYDRLSVEGRQVVLRHEFTHLASADVTGAGTPTWLVEGLAEAVGHAGVRLAVARAATELAAEVRAGRLPDALPDDAAFSATDGSVPVRYQESWLACRLIADRVGLDGLIRFYRQVGTGAGDPRTRLADALRAVLGVTEADFIAQWRSYMDVQLHS</sequence>
<proteinExistence type="predicted"/>
<gene>
    <name evidence="3" type="ordered locus">FsymDg_3160</name>
</gene>
<dbReference type="STRING" id="656024.FsymDg_3160"/>
<accession>F8AYG0</accession>
<evidence type="ECO:0000256" key="2">
    <source>
        <dbReference type="SAM" id="Phobius"/>
    </source>
</evidence>
<evidence type="ECO:0000313" key="3">
    <source>
        <dbReference type="EMBL" id="AEH10469.1"/>
    </source>
</evidence>
<dbReference type="HOGENOM" id="CLU_902409_0_0_11"/>
<feature type="transmembrane region" description="Helical" evidence="2">
    <location>
        <begin position="12"/>
        <end position="35"/>
    </location>
</feature>
<dbReference type="AlphaFoldDB" id="F8AYG0"/>
<name>F8AYG0_9ACTN</name>
<keyword evidence="2" id="KW-0812">Transmembrane</keyword>
<dbReference type="EMBL" id="CP002801">
    <property type="protein sequence ID" value="AEH10469.1"/>
    <property type="molecule type" value="Genomic_DNA"/>
</dbReference>
<feature type="compositionally biased region" description="Gly residues" evidence="1">
    <location>
        <begin position="189"/>
        <end position="199"/>
    </location>
</feature>